<evidence type="ECO:0000256" key="1">
    <source>
        <dbReference type="ARBA" id="ARBA00004123"/>
    </source>
</evidence>
<gene>
    <name evidence="9" type="primary">MED5</name>
    <name evidence="11" type="ORF">Cboi02_000076900</name>
</gene>
<evidence type="ECO:0000256" key="3">
    <source>
        <dbReference type="ARBA" id="ARBA00020628"/>
    </source>
</evidence>
<accession>A0A9W6WFK9</accession>
<keyword evidence="12" id="KW-1185">Reference proteome</keyword>
<comment type="subunit">
    <text evidence="9">Component of the Mediator complex.</text>
</comment>
<evidence type="ECO:0000256" key="10">
    <source>
        <dbReference type="SAM" id="MobiDB-lite"/>
    </source>
</evidence>
<comment type="caution">
    <text evidence="11">The sequence shown here is derived from an EMBL/GenBank/DDBJ whole genome shotgun (WGS) entry which is preliminary data.</text>
</comment>
<dbReference type="InterPro" id="IPR014801">
    <property type="entry name" value="Mediator_Med5_fun"/>
</dbReference>
<evidence type="ECO:0000256" key="5">
    <source>
        <dbReference type="ARBA" id="ARBA00023159"/>
    </source>
</evidence>
<protein>
    <recommendedName>
        <fullName evidence="3 9">Mediator of RNA polymerase II transcription subunit 5</fullName>
    </recommendedName>
    <alternativeName>
        <fullName evidence="8 9">Mediator complex subunit 5</fullName>
    </alternativeName>
</protein>
<feature type="region of interest" description="Disordered" evidence="10">
    <location>
        <begin position="1168"/>
        <end position="1188"/>
    </location>
</feature>
<keyword evidence="7 9" id="KW-0539">Nucleus</keyword>
<feature type="compositionally biased region" description="Low complexity" evidence="10">
    <location>
        <begin position="1171"/>
        <end position="1188"/>
    </location>
</feature>
<evidence type="ECO:0000256" key="6">
    <source>
        <dbReference type="ARBA" id="ARBA00023163"/>
    </source>
</evidence>
<keyword evidence="6 9" id="KW-0804">Transcription</keyword>
<dbReference type="PANTHER" id="PTHR35784:SF1">
    <property type="entry name" value="MEDIATOR OF RNA POLYMERASE II TRANSCRIPTION SUBUNIT 5"/>
    <property type="match status" value="1"/>
</dbReference>
<dbReference type="PANTHER" id="PTHR35784">
    <property type="entry name" value="MEDIATOR OF RNA POLYMERASE II TRANSCRIPTION SUBUNIT 5"/>
    <property type="match status" value="1"/>
</dbReference>
<keyword evidence="4 9" id="KW-0805">Transcription regulation</keyword>
<dbReference type="GO" id="GO:0003712">
    <property type="term" value="F:transcription coregulator activity"/>
    <property type="evidence" value="ECO:0007669"/>
    <property type="project" value="InterPro"/>
</dbReference>
<evidence type="ECO:0000256" key="7">
    <source>
        <dbReference type="ARBA" id="ARBA00023242"/>
    </source>
</evidence>
<keyword evidence="5 9" id="KW-0010">Activator</keyword>
<evidence type="ECO:0000256" key="4">
    <source>
        <dbReference type="ARBA" id="ARBA00023015"/>
    </source>
</evidence>
<comment type="function">
    <text evidence="9">Component of the Mediator complex, a coactivator involved in the regulated transcription of nearly all RNA polymerase II-dependent genes. Mediator functions as a bridge to convey information from gene-specific regulatory proteins to the basal RNA polymerase II transcription machinery. Mediator is recruited to promoters by direct interactions with regulatory proteins and serves as a scaffold for the assembly of a functional preinitiation complex with RNA polymerase II and the general transcription factors.</text>
</comment>
<feature type="compositionally biased region" description="Acidic residues" evidence="10">
    <location>
        <begin position="1021"/>
        <end position="1031"/>
    </location>
</feature>
<proteinExistence type="inferred from homology"/>
<comment type="subcellular location">
    <subcellularLocation>
        <location evidence="1 9">Nucleus</location>
    </subcellularLocation>
</comment>
<dbReference type="GO" id="GO:0006357">
    <property type="term" value="P:regulation of transcription by RNA polymerase II"/>
    <property type="evidence" value="ECO:0007669"/>
    <property type="project" value="InterPro"/>
</dbReference>
<dbReference type="Proteomes" id="UP001165120">
    <property type="component" value="Unassembled WGS sequence"/>
</dbReference>
<evidence type="ECO:0000313" key="12">
    <source>
        <dbReference type="Proteomes" id="UP001165120"/>
    </source>
</evidence>
<organism evidence="11 12">
    <name type="scientific">Candida boidinii</name>
    <name type="common">Yeast</name>
    <dbReference type="NCBI Taxonomy" id="5477"/>
    <lineage>
        <taxon>Eukaryota</taxon>
        <taxon>Fungi</taxon>
        <taxon>Dikarya</taxon>
        <taxon>Ascomycota</taxon>
        <taxon>Saccharomycotina</taxon>
        <taxon>Pichiomycetes</taxon>
        <taxon>Pichiales</taxon>
        <taxon>Pichiaceae</taxon>
        <taxon>Ogataea</taxon>
        <taxon>Ogataea/Candida clade</taxon>
    </lineage>
</organism>
<evidence type="ECO:0000256" key="2">
    <source>
        <dbReference type="ARBA" id="ARBA00008782"/>
    </source>
</evidence>
<evidence type="ECO:0000256" key="9">
    <source>
        <dbReference type="RuleBase" id="RU364142"/>
    </source>
</evidence>
<evidence type="ECO:0000256" key="8">
    <source>
        <dbReference type="ARBA" id="ARBA00031256"/>
    </source>
</evidence>
<sequence length="1223" mass="142115">MSSHPRRTSISIPSCDYQLNLSSLLRECLELNYHPITFYKLFKEYRHRLNTDEEFDITEFYRSIIPLNDSNSILKLKYLNEIVIKNSDESIDNFNELNSLFRKNLINFRIQDQIIILIYFINLETFPSNTLILNSFINYINLIISKKVRSKKLNLLLIKFLKLKFIKLLNVNDIQINKNLNNYLNFIQRVLDDQNLFKFLSNIIQSIKFKNNFNELSSSSSNVANELTSTNGVNYKKSNNNLNIIEKNAKLLRLKKILWLSFQMTVKFNNFNKIETFIKSFKSLINLSSMSITMANNTICYELILTTFECLSLNYDKSNYKIWLNFLYNKLPSLIPFLKINQISLINILKNFFKDYKRKINENIKIKFLKKLILNNLIKLNNYNDIIKDFNYEHKEILQIDKYEFNLKFNETNPEFNSIEEIDIPNYINKLNLNLNFDNQITFKKLVNMNLIKFIKENEISKLKRLLISLLINDSIYYFIMLENNPYEILKLLIEYLDKINSNKKNFNFKVKEGGEEYGNDNNLLFNDNNDDMLIDDDDDLNGNSNKNNEINLQDYYSDFSFILIFIKLTIYRFKIDLIKLNNILNLKDYFNLNYLIGNIQFNSNSFKDFKMIQDPSSVINNNMNNWIISLFDSTGNDSDGGISDELIKSSNIKEILIIMPIIIEESIKSYKLNFIDFESLKNGLEYFNQSFLIGSIIGIIKFLINHLWLDLKEEEFKFILKILNELCQSHSVIRNKYDDNNDNATSTLSSSSNNNNNASNYIDDDDMDADDLINNKNAMNDFLSDQEEESNNLENKLIHNAIIEIIGDDLYKALKKYDKYEETKQLIEKCQLNRFDNQYVNDFNVSEFKGLINFMQNDNLNNNKRQYNKFEIFKEFKIFNLENFDNSSIVDLIVNKMINNFNELNEDSIKYNGQNSVTNSNNISNGGNSVESEDELNECTIIEYYSNLLILVMLYYNNNNKYELLNKLANINSAINENHDLNSINNINIRSEYDNDKYIFNRKRSDKLFIINGVGSDLIDLDDEDDENDNESGNGSGNGSSNIDLQNGGDDNFNNENIGTDSELHRGSVSLFESNGDGFNIPEDIEEGMDITFSKIETNDNDMNINNIGDNNNGNIDSNSSSIALSSFNGKTNGSNSNNIVDIILNNLKIIISFDGDKSILLSDGRDKNTNGNGNGNTNGNIDNTNKTLNGDSNTEFTKEVKVKLLVEKLVLKIINNLNNFY</sequence>
<evidence type="ECO:0000313" key="11">
    <source>
        <dbReference type="EMBL" id="GME67344.1"/>
    </source>
</evidence>
<reference evidence="11" key="1">
    <citation type="submission" date="2023-04" db="EMBL/GenBank/DDBJ databases">
        <title>Candida boidinii NBRC 10035.</title>
        <authorList>
            <person name="Ichikawa N."/>
            <person name="Sato H."/>
            <person name="Tonouchi N."/>
        </authorList>
    </citation>
    <scope>NUCLEOTIDE SEQUENCE</scope>
    <source>
        <strain evidence="11">NBRC 10035</strain>
    </source>
</reference>
<name>A0A9W6WFK9_CANBO</name>
<dbReference type="EMBL" id="BSXN01000154">
    <property type="protein sequence ID" value="GME67344.1"/>
    <property type="molecule type" value="Genomic_DNA"/>
</dbReference>
<dbReference type="AlphaFoldDB" id="A0A9W6WFK9"/>
<feature type="region of interest" description="Disordered" evidence="10">
    <location>
        <begin position="1021"/>
        <end position="1061"/>
    </location>
</feature>
<comment type="similarity">
    <text evidence="2 9">Belongs to the Mediator complex subunit 5 family.</text>
</comment>
<dbReference type="Pfam" id="PF08689">
    <property type="entry name" value="Med5"/>
    <property type="match status" value="1"/>
</dbReference>
<dbReference type="GO" id="GO:0016592">
    <property type="term" value="C:mediator complex"/>
    <property type="evidence" value="ECO:0007669"/>
    <property type="project" value="InterPro"/>
</dbReference>